<keyword evidence="1" id="KW-1133">Transmembrane helix</keyword>
<evidence type="ECO:0000256" key="1">
    <source>
        <dbReference type="SAM" id="Phobius"/>
    </source>
</evidence>
<keyword evidence="1" id="KW-0472">Membrane</keyword>
<dbReference type="InterPro" id="IPR007065">
    <property type="entry name" value="HPP"/>
</dbReference>
<feature type="transmembrane region" description="Helical" evidence="1">
    <location>
        <begin position="21"/>
        <end position="45"/>
    </location>
</feature>
<feature type="transmembrane region" description="Helical" evidence="1">
    <location>
        <begin position="51"/>
        <end position="71"/>
    </location>
</feature>
<dbReference type="PANTHER" id="PTHR33741:SF5">
    <property type="entry name" value="TRANSMEMBRANE PROTEIN DDB_G0269096-RELATED"/>
    <property type="match status" value="1"/>
</dbReference>
<feature type="transmembrane region" description="Helical" evidence="1">
    <location>
        <begin position="100"/>
        <end position="119"/>
    </location>
</feature>
<feature type="domain" description="HPP transmembrane region" evidence="2">
    <location>
        <begin position="22"/>
        <end position="173"/>
    </location>
</feature>
<evidence type="ECO:0000313" key="3">
    <source>
        <dbReference type="EMBL" id="GGZ03027.1"/>
    </source>
</evidence>
<dbReference type="AlphaFoldDB" id="A0A918PE16"/>
<dbReference type="InterPro" id="IPR058581">
    <property type="entry name" value="TM_HPP"/>
</dbReference>
<proteinExistence type="predicted"/>
<comment type="caution">
    <text evidence="3">The sequence shown here is derived from an EMBL/GenBank/DDBJ whole genome shotgun (WGS) entry which is preliminary data.</text>
</comment>
<dbReference type="RefSeq" id="WP_229813939.1">
    <property type="nucleotide sequence ID" value="NZ_BMZA01000005.1"/>
</dbReference>
<dbReference type="Proteomes" id="UP000648075">
    <property type="component" value="Unassembled WGS sequence"/>
</dbReference>
<gene>
    <name evidence="3" type="ORF">GCM10011614_17410</name>
</gene>
<evidence type="ECO:0000259" key="2">
    <source>
        <dbReference type="Pfam" id="PF04982"/>
    </source>
</evidence>
<reference evidence="3" key="2">
    <citation type="submission" date="2020-09" db="EMBL/GenBank/DDBJ databases">
        <authorList>
            <person name="Sun Q."/>
            <person name="Kim S."/>
        </authorList>
    </citation>
    <scope>NUCLEOTIDE SEQUENCE</scope>
    <source>
        <strain evidence="3">KCTC 32255</strain>
    </source>
</reference>
<dbReference type="PANTHER" id="PTHR33741">
    <property type="entry name" value="TRANSMEMBRANE PROTEIN DDB_G0269096-RELATED"/>
    <property type="match status" value="1"/>
</dbReference>
<organism evidence="3 4">
    <name type="scientific">Novosphingobium colocasiae</name>
    <dbReference type="NCBI Taxonomy" id="1256513"/>
    <lineage>
        <taxon>Bacteria</taxon>
        <taxon>Pseudomonadati</taxon>
        <taxon>Pseudomonadota</taxon>
        <taxon>Alphaproteobacteria</taxon>
        <taxon>Sphingomonadales</taxon>
        <taxon>Sphingomonadaceae</taxon>
        <taxon>Novosphingobium</taxon>
    </lineage>
</organism>
<name>A0A918PE16_9SPHN</name>
<sequence>MVTNFMRRTARLGRQAATGHLGWLRGAMGSVIGISLAGLVTMALLGSQAQSLPWLVAPLGASAVLVFAVPASPLAQPWPVIGGDWLSAAVGIAAGHLFHIPWLSAAIAVGAAIAVMSLCRCLHPPGGACALLCALGATGAQAWSWPVLLPIAANILILVAVGYAYNGLTGHPWPHRATTVPVPVANRPGYEIADLEAVLGEWNEVLDVDVADLDALFRAVERRADRRERGLVD</sequence>
<protein>
    <recommendedName>
        <fullName evidence="2">HPP transmembrane region domain-containing protein</fullName>
    </recommendedName>
</protein>
<evidence type="ECO:0000313" key="4">
    <source>
        <dbReference type="Proteomes" id="UP000648075"/>
    </source>
</evidence>
<feature type="transmembrane region" description="Helical" evidence="1">
    <location>
        <begin position="151"/>
        <end position="168"/>
    </location>
</feature>
<dbReference type="EMBL" id="BMZA01000005">
    <property type="protein sequence ID" value="GGZ03027.1"/>
    <property type="molecule type" value="Genomic_DNA"/>
</dbReference>
<reference evidence="3" key="1">
    <citation type="journal article" date="2014" name="Int. J. Syst. Evol. Microbiol.">
        <title>Complete genome sequence of Corynebacterium casei LMG S-19264T (=DSM 44701T), isolated from a smear-ripened cheese.</title>
        <authorList>
            <consortium name="US DOE Joint Genome Institute (JGI-PGF)"/>
            <person name="Walter F."/>
            <person name="Albersmeier A."/>
            <person name="Kalinowski J."/>
            <person name="Ruckert C."/>
        </authorList>
    </citation>
    <scope>NUCLEOTIDE SEQUENCE</scope>
    <source>
        <strain evidence="3">KCTC 32255</strain>
    </source>
</reference>
<keyword evidence="4" id="KW-1185">Reference proteome</keyword>
<keyword evidence="1" id="KW-0812">Transmembrane</keyword>
<accession>A0A918PE16</accession>
<dbReference type="Pfam" id="PF04982">
    <property type="entry name" value="TM_HPP"/>
    <property type="match status" value="1"/>
</dbReference>